<feature type="domain" description="Disease resistance N-terminal" evidence="6">
    <location>
        <begin position="9"/>
        <end position="96"/>
    </location>
</feature>
<dbReference type="AlphaFoldDB" id="K4A349"/>
<gene>
    <name evidence="7" type="ORF">SETIT_2G008200v2</name>
</gene>
<reference evidence="8" key="3">
    <citation type="submission" date="2018-08" db="UniProtKB">
        <authorList>
            <consortium name="EnsemblPlants"/>
        </authorList>
    </citation>
    <scope>IDENTIFICATION</scope>
    <source>
        <strain evidence="8">Yugu1</strain>
    </source>
</reference>
<reference evidence="7" key="2">
    <citation type="submission" date="2015-07" db="EMBL/GenBank/DDBJ databases">
        <authorList>
            <person name="Noorani M."/>
        </authorList>
    </citation>
    <scope>NUCLEOTIDE SEQUENCE</scope>
    <source>
        <strain evidence="7">Yugu1</strain>
    </source>
</reference>
<dbReference type="Proteomes" id="UP000004995">
    <property type="component" value="Unassembled WGS sequence"/>
</dbReference>
<evidence type="ECO:0000256" key="3">
    <source>
        <dbReference type="ARBA" id="ARBA00022737"/>
    </source>
</evidence>
<protein>
    <recommendedName>
        <fullName evidence="6">Disease resistance N-terminal domain-containing protein</fullName>
    </recommendedName>
</protein>
<evidence type="ECO:0000256" key="2">
    <source>
        <dbReference type="ARBA" id="ARBA00022614"/>
    </source>
</evidence>
<dbReference type="EnsemblPlants" id="KQL22193">
    <property type="protein sequence ID" value="KQL22193"/>
    <property type="gene ID" value="SETIT_033302mg"/>
</dbReference>
<keyword evidence="9" id="KW-1185">Reference proteome</keyword>
<dbReference type="PANTHER" id="PTHR33377">
    <property type="entry name" value="OS10G0134700 PROTEIN-RELATED"/>
    <property type="match status" value="1"/>
</dbReference>
<keyword evidence="5" id="KW-0611">Plant defense</keyword>
<organism evidence="7">
    <name type="scientific">Setaria italica</name>
    <name type="common">Foxtail millet</name>
    <name type="synonym">Panicum italicum</name>
    <dbReference type="NCBI Taxonomy" id="4555"/>
    <lineage>
        <taxon>Eukaryota</taxon>
        <taxon>Viridiplantae</taxon>
        <taxon>Streptophyta</taxon>
        <taxon>Embryophyta</taxon>
        <taxon>Tracheophyta</taxon>
        <taxon>Spermatophyta</taxon>
        <taxon>Magnoliopsida</taxon>
        <taxon>Liliopsida</taxon>
        <taxon>Poales</taxon>
        <taxon>Poaceae</taxon>
        <taxon>PACMAD clade</taxon>
        <taxon>Panicoideae</taxon>
        <taxon>Panicodae</taxon>
        <taxon>Paniceae</taxon>
        <taxon>Cenchrinae</taxon>
        <taxon>Setaria</taxon>
    </lineage>
</organism>
<keyword evidence="2" id="KW-0433">Leucine-rich repeat</keyword>
<dbReference type="eggNOG" id="KOG4658">
    <property type="taxonomic scope" value="Eukaryota"/>
</dbReference>
<dbReference type="EMBL" id="CM003529">
    <property type="protein sequence ID" value="RCV09202.1"/>
    <property type="molecule type" value="Genomic_DNA"/>
</dbReference>
<keyword evidence="4" id="KW-0547">Nucleotide-binding</keyword>
<evidence type="ECO:0000256" key="1">
    <source>
        <dbReference type="ARBA" id="ARBA00008894"/>
    </source>
</evidence>
<evidence type="ECO:0000313" key="7">
    <source>
        <dbReference type="EMBL" id="RCV09202.1"/>
    </source>
</evidence>
<evidence type="ECO:0000313" key="8">
    <source>
        <dbReference type="EnsemblPlants" id="KQL22193"/>
    </source>
</evidence>
<dbReference type="HOGENOM" id="CLU_001090_4_3_1"/>
<dbReference type="FunCoup" id="K4A349">
    <property type="interactions" value="481"/>
</dbReference>
<dbReference type="EMBL" id="AGNK02000629">
    <property type="status" value="NOT_ANNOTATED_CDS"/>
    <property type="molecule type" value="Genomic_DNA"/>
</dbReference>
<keyword evidence="3" id="KW-0677">Repeat</keyword>
<dbReference type="OMA" id="IHEYRPV"/>
<evidence type="ECO:0000256" key="5">
    <source>
        <dbReference type="ARBA" id="ARBA00022821"/>
    </source>
</evidence>
<evidence type="ECO:0000313" key="9">
    <source>
        <dbReference type="Proteomes" id="UP000004995"/>
    </source>
</evidence>
<name>K4A349_SETIT</name>
<reference evidence="7 9" key="1">
    <citation type="journal article" date="2012" name="Nat. Biotechnol.">
        <title>Reference genome sequence of the model plant Setaria.</title>
        <authorList>
            <person name="Bennetzen J.L."/>
            <person name="Schmutz J."/>
            <person name="Wang H."/>
            <person name="Percifield R."/>
            <person name="Hawkins J."/>
            <person name="Pontaroli A.C."/>
            <person name="Estep M."/>
            <person name="Feng L."/>
            <person name="Vaughn J.N."/>
            <person name="Grimwood J."/>
            <person name="Jenkins J."/>
            <person name="Barry K."/>
            <person name="Lindquist E."/>
            <person name="Hellsten U."/>
            <person name="Deshpande S."/>
            <person name="Wang X."/>
            <person name="Wu X."/>
            <person name="Mitros T."/>
            <person name="Triplett J."/>
            <person name="Yang X."/>
            <person name="Ye C.Y."/>
            <person name="Mauro-Herrera M."/>
            <person name="Wang L."/>
            <person name="Li P."/>
            <person name="Sharma M."/>
            <person name="Sharma R."/>
            <person name="Ronald P.C."/>
            <person name="Panaud O."/>
            <person name="Kellogg E.A."/>
            <person name="Brutnell T.P."/>
            <person name="Doust A.N."/>
            <person name="Tuskan G.A."/>
            <person name="Rokhsar D."/>
            <person name="Devos K.M."/>
        </authorList>
    </citation>
    <scope>NUCLEOTIDE SEQUENCE [LARGE SCALE GENOMIC DNA]</scope>
    <source>
        <strain evidence="9">cv. Yugu1</strain>
        <strain evidence="7">Yugu1</strain>
    </source>
</reference>
<comment type="similarity">
    <text evidence="1">Belongs to the disease resistance NB-LRR family.</text>
</comment>
<dbReference type="OrthoDB" id="652192at2759"/>
<sequence length="468" mass="54459">METIISVVMGELVTRSISFLIDRYLKPAASSKGKNRERLQWMLMRVRVTVEEAEVRRITNEAMLQQLKMLKEVMYRGYYMLDTFIQQAQEEEKGSDHGASRSLSLSKFSPAKRVRFSCRSKSDIKKIEDMLECVEMARMSEFVIFLRNYPPMFRQPYSAYLFIENCMFGRQVEMERVINFLLHEEPPVDGKISVLPIVGPGKKRQCSLRDQGRTKYQNDDSNEEIFLVIVELVGIVDESALRRLHSAYQNSVSTRSKIIVTSRSKDFINFGTTQALSLNFLSQEAYWYFFKALLFGSADPEEQPKLASIAVTILDEYFDQGIYTSFAGTFINLNNAANLLKAIPGAHNWQKVLECIRENRRQNERLSRRSLSDFGMENDCIFLRRVTETIQYCVVRNQYRIGLDDEEAPNITMTDIASMKFPPRGKFEIPLWKSHLPPYHRHIYSCEIFEFEGNVIRDMEGRKRKNLS</sequence>
<evidence type="ECO:0000256" key="4">
    <source>
        <dbReference type="ARBA" id="ARBA00022741"/>
    </source>
</evidence>
<dbReference type="GO" id="GO:0006952">
    <property type="term" value="P:defense response"/>
    <property type="evidence" value="ECO:0007669"/>
    <property type="project" value="UniProtKB-KW"/>
</dbReference>
<dbReference type="PANTHER" id="PTHR33377:SF20">
    <property type="entry name" value="RX N-TERMINAL DOMAIN-CONTAINING PROTEIN"/>
    <property type="match status" value="1"/>
</dbReference>
<proteinExistence type="inferred from homology"/>
<dbReference type="Gramene" id="KQL22193">
    <property type="protein sequence ID" value="KQL22193"/>
    <property type="gene ID" value="SETIT_033302mg"/>
</dbReference>
<evidence type="ECO:0000259" key="6">
    <source>
        <dbReference type="Pfam" id="PF18052"/>
    </source>
</evidence>
<accession>K4A349</accession>
<dbReference type="InterPro" id="IPR041118">
    <property type="entry name" value="Rx_N"/>
</dbReference>
<dbReference type="Pfam" id="PF18052">
    <property type="entry name" value="Rx_N"/>
    <property type="match status" value="1"/>
</dbReference>
<dbReference type="GO" id="GO:0000166">
    <property type="term" value="F:nucleotide binding"/>
    <property type="evidence" value="ECO:0007669"/>
    <property type="project" value="UniProtKB-KW"/>
</dbReference>